<organism evidence="1">
    <name type="scientific">Salix viminalis</name>
    <name type="common">Common osier</name>
    <name type="synonym">Basket willow</name>
    <dbReference type="NCBI Taxonomy" id="40686"/>
    <lineage>
        <taxon>Eukaryota</taxon>
        <taxon>Viridiplantae</taxon>
        <taxon>Streptophyta</taxon>
        <taxon>Embryophyta</taxon>
        <taxon>Tracheophyta</taxon>
        <taxon>Spermatophyta</taxon>
        <taxon>Magnoliopsida</taxon>
        <taxon>eudicotyledons</taxon>
        <taxon>Gunneridae</taxon>
        <taxon>Pentapetalae</taxon>
        <taxon>rosids</taxon>
        <taxon>fabids</taxon>
        <taxon>Malpighiales</taxon>
        <taxon>Salicaceae</taxon>
        <taxon>Saliceae</taxon>
        <taxon>Salix</taxon>
    </lineage>
</organism>
<evidence type="ECO:0000313" key="1">
    <source>
        <dbReference type="EMBL" id="VFU56880.1"/>
    </source>
</evidence>
<accession>A0A6N2MWS4</accession>
<gene>
    <name evidence="1" type="ORF">SVIM_LOCUS410495</name>
</gene>
<protein>
    <submittedName>
        <fullName evidence="1">Uncharacterized protein</fullName>
    </submittedName>
</protein>
<dbReference type="EMBL" id="CAADRP010001930">
    <property type="protein sequence ID" value="VFU56880.1"/>
    <property type="molecule type" value="Genomic_DNA"/>
</dbReference>
<reference evidence="1" key="1">
    <citation type="submission" date="2019-03" db="EMBL/GenBank/DDBJ databases">
        <authorList>
            <person name="Mank J."/>
            <person name="Almeida P."/>
        </authorList>
    </citation>
    <scope>NUCLEOTIDE SEQUENCE</scope>
    <source>
        <strain evidence="1">78183</strain>
    </source>
</reference>
<proteinExistence type="predicted"/>
<name>A0A6N2MWS4_SALVM</name>
<sequence>MDIRRKQVRTLTTQRSLKLLATSSMRKQSHPLYYDSFASSPGQTLTSCLKIWSLTSEIGGQSFRICSLLPIK</sequence>
<dbReference type="AlphaFoldDB" id="A0A6N2MWS4"/>